<dbReference type="Pfam" id="PF02872">
    <property type="entry name" value="5_nucleotid_C"/>
    <property type="match status" value="1"/>
</dbReference>
<evidence type="ECO:0000259" key="3">
    <source>
        <dbReference type="Pfam" id="PF00149"/>
    </source>
</evidence>
<dbReference type="PRINTS" id="PR01607">
    <property type="entry name" value="APYRASEFAMLY"/>
</dbReference>
<dbReference type="GO" id="GO:0000166">
    <property type="term" value="F:nucleotide binding"/>
    <property type="evidence" value="ECO:0007669"/>
    <property type="project" value="UniProtKB-KW"/>
</dbReference>
<evidence type="ECO:0000313" key="6">
    <source>
        <dbReference type="Proteomes" id="UP000033531"/>
    </source>
</evidence>
<dbReference type="OrthoDB" id="9801679at2"/>
<comment type="similarity">
    <text evidence="2">Belongs to the 5'-nucleotidase family.</text>
</comment>
<evidence type="ECO:0000259" key="4">
    <source>
        <dbReference type="Pfam" id="PF02872"/>
    </source>
</evidence>
<gene>
    <name evidence="5" type="primary">yfkN</name>
    <name evidence="5" type="ORF">JF74_08520</name>
</gene>
<dbReference type="PANTHER" id="PTHR11575:SF6">
    <property type="entry name" value="2',3'-CYCLIC-NUCLEOTIDE 2'-PHOSPHODIESTERASE_3'-NUCLEOTIDASE"/>
    <property type="match status" value="1"/>
</dbReference>
<proteinExistence type="inferred from homology"/>
<feature type="domain" description="5'-Nucleotidase C-terminal" evidence="4">
    <location>
        <begin position="312"/>
        <end position="475"/>
    </location>
</feature>
<dbReference type="AlphaFoldDB" id="A0A0F4LE28"/>
<evidence type="ECO:0000313" key="5">
    <source>
        <dbReference type="EMBL" id="KJY56514.1"/>
    </source>
</evidence>
<dbReference type="GO" id="GO:0030288">
    <property type="term" value="C:outer membrane-bounded periplasmic space"/>
    <property type="evidence" value="ECO:0007669"/>
    <property type="project" value="TreeGrafter"/>
</dbReference>
<dbReference type="STRING" id="1218507.JF74_08520"/>
<dbReference type="GO" id="GO:0009166">
    <property type="term" value="P:nucleotide catabolic process"/>
    <property type="evidence" value="ECO:0007669"/>
    <property type="project" value="InterPro"/>
</dbReference>
<dbReference type="InterPro" id="IPR006179">
    <property type="entry name" value="5_nucleotidase/apyrase"/>
</dbReference>
<sequence length="515" mass="58036">MKLVILHSSDIHGFIMPTDYQNQNDYSAPFGLSRLKSAIEEQKRKYGPENVIVTDAGDSLQGSPLAAYVHESKNNSALKKFAECYNQINYDARCLGNHDFNFGLDYLKQYLSYSKAPFVNSNILAKKTGRPAFGQDYIIINKNGIKVGIIGIATQRIPFWEPAEHVANLEFMSAFAQVKHLIPFLRPKVNVLAVLYHGGFEADIESGINTEPATGENEGYRLLQEIPAIDLLLTGHQHRKLSAVINKTALVQPGYRGEALGKIVLEIDKHSKKIKSMSAELIDVSAYKPADAINSVSLALDKKTQKWLDQPIAHLDNPAPVANANQARIEGSPFINLLQNMQLYFTHADISATALMSETAKGFGKNVSMRDILLNYPFANQLCVVKVTGKELRHIVEYSLKFLTKDPNGQVSFAPQYQSQLFNFDLFYPLVYEADIKKPEGERLTKLELHGRAILANKTYRLAVNNYRAMGGGFYPEYSINKIEKIWDKDYIEMFQEYLTKGQIKSEVTHNYHFK</sequence>
<dbReference type="EMBL" id="JXLI01000010">
    <property type="protein sequence ID" value="KJY56514.1"/>
    <property type="molecule type" value="Genomic_DNA"/>
</dbReference>
<dbReference type="RefSeq" id="WP_046324787.1">
    <property type="nucleotide sequence ID" value="NZ_JBHTMT010000001.1"/>
</dbReference>
<keyword evidence="1" id="KW-0732">Signal</keyword>
<dbReference type="SUPFAM" id="SSF55816">
    <property type="entry name" value="5'-nucleotidase (syn. UDP-sugar hydrolase), C-terminal domain"/>
    <property type="match status" value="1"/>
</dbReference>
<feature type="domain" description="Calcineurin-like phosphoesterase" evidence="3">
    <location>
        <begin position="4"/>
        <end position="239"/>
    </location>
</feature>
<dbReference type="InterPro" id="IPR036907">
    <property type="entry name" value="5'-Nucleotdase_C_sf"/>
</dbReference>
<dbReference type="InterPro" id="IPR004843">
    <property type="entry name" value="Calcineurin-like_PHP"/>
</dbReference>
<organism evidence="5 6">
    <name type="scientific">Lactobacillus melliventris</name>
    <dbReference type="NCBI Taxonomy" id="1218507"/>
    <lineage>
        <taxon>Bacteria</taxon>
        <taxon>Bacillati</taxon>
        <taxon>Bacillota</taxon>
        <taxon>Bacilli</taxon>
        <taxon>Lactobacillales</taxon>
        <taxon>Lactobacillaceae</taxon>
        <taxon>Lactobacillus</taxon>
    </lineage>
</organism>
<dbReference type="GO" id="GO:0016787">
    <property type="term" value="F:hydrolase activity"/>
    <property type="evidence" value="ECO:0007669"/>
    <property type="project" value="UniProtKB-KW"/>
</dbReference>
<dbReference type="PATRIC" id="fig|1218507.3.peg.1021"/>
<dbReference type="Gene3D" id="3.90.780.10">
    <property type="entry name" value="5'-Nucleotidase, C-terminal domain"/>
    <property type="match status" value="1"/>
</dbReference>
<dbReference type="InterPro" id="IPR008334">
    <property type="entry name" value="5'-Nucleotdase_C"/>
</dbReference>
<protein>
    <submittedName>
        <fullName evidence="5">Nucleotidase</fullName>
    </submittedName>
</protein>
<dbReference type="PANTHER" id="PTHR11575">
    <property type="entry name" value="5'-NUCLEOTIDASE-RELATED"/>
    <property type="match status" value="1"/>
</dbReference>
<keyword evidence="2" id="KW-0378">Hydrolase</keyword>
<reference evidence="5 6" key="1">
    <citation type="submission" date="2015-01" db="EMBL/GenBank/DDBJ databases">
        <title>Comparative genomics of the lactic acid bacteria isolated from the honey bee gut.</title>
        <authorList>
            <person name="Ellegaard K.M."/>
            <person name="Tamarit D."/>
            <person name="Javelind E."/>
            <person name="Olofsson T."/>
            <person name="Andersson S.G."/>
            <person name="Vasquez A."/>
        </authorList>
    </citation>
    <scope>NUCLEOTIDE SEQUENCE [LARGE SCALE GENOMIC DNA]</scope>
    <source>
        <strain evidence="5 6">Hma8</strain>
    </source>
</reference>
<dbReference type="HOGENOM" id="CLU_005854_4_4_9"/>
<name>A0A0F4LE28_9LACO</name>
<dbReference type="SUPFAM" id="SSF56300">
    <property type="entry name" value="Metallo-dependent phosphatases"/>
    <property type="match status" value="1"/>
</dbReference>
<dbReference type="Proteomes" id="UP000033531">
    <property type="component" value="Unassembled WGS sequence"/>
</dbReference>
<keyword evidence="2" id="KW-0547">Nucleotide-binding</keyword>
<evidence type="ECO:0000256" key="1">
    <source>
        <dbReference type="ARBA" id="ARBA00022729"/>
    </source>
</evidence>
<dbReference type="Pfam" id="PF00149">
    <property type="entry name" value="Metallophos"/>
    <property type="match status" value="1"/>
</dbReference>
<comment type="caution">
    <text evidence="5">The sequence shown here is derived from an EMBL/GenBank/DDBJ whole genome shotgun (WGS) entry which is preliminary data.</text>
</comment>
<accession>A0A0F4LE28</accession>
<dbReference type="Gene3D" id="3.60.21.10">
    <property type="match status" value="1"/>
</dbReference>
<dbReference type="InterPro" id="IPR029052">
    <property type="entry name" value="Metallo-depent_PP-like"/>
</dbReference>
<evidence type="ECO:0000256" key="2">
    <source>
        <dbReference type="RuleBase" id="RU362119"/>
    </source>
</evidence>